<evidence type="ECO:0000313" key="1">
    <source>
        <dbReference type="EMBL" id="KJV85236.1"/>
    </source>
</evidence>
<comment type="caution">
    <text evidence="1">The sequence shown here is derived from an EMBL/GenBank/DDBJ whole genome shotgun (WGS) entry which is preliminary data.</text>
</comment>
<accession>A0A0F3PZD7</accession>
<name>A0A0F3PZD7_ANAPH</name>
<dbReference type="EMBL" id="LAOF01000001">
    <property type="protein sequence ID" value="KJV85236.1"/>
    <property type="molecule type" value="Genomic_DNA"/>
</dbReference>
<proteinExistence type="predicted"/>
<protein>
    <submittedName>
        <fullName evidence="1">Uncharacterized protein</fullName>
    </submittedName>
</protein>
<dbReference type="AlphaFoldDB" id="A0A0F3PZD7"/>
<reference evidence="1 2" key="1">
    <citation type="submission" date="2015-01" db="EMBL/GenBank/DDBJ databases">
        <title>Genome Sequencing of Rickettsiales.</title>
        <authorList>
            <person name="Daugherty S.C."/>
            <person name="Su Q."/>
            <person name="Abolude K."/>
            <person name="Beier-Sexton M."/>
            <person name="Carlyon J.A."/>
            <person name="Carter R."/>
            <person name="Day N.P."/>
            <person name="Dumler S.J."/>
            <person name="Dyachenko V."/>
            <person name="Godinez A."/>
            <person name="Kurtti T.J."/>
            <person name="Lichay M."/>
            <person name="Mullins K.E."/>
            <person name="Ott S."/>
            <person name="Pappas-Brown V."/>
            <person name="Paris D.H."/>
            <person name="Patel P."/>
            <person name="Richards A.L."/>
            <person name="Sadzewicz L."/>
            <person name="Sears K."/>
            <person name="Seidman D."/>
            <person name="Sengamalay N."/>
            <person name="Stenos J."/>
            <person name="Tallon L.J."/>
            <person name="Vincent G."/>
            <person name="Fraser C.M."/>
            <person name="Munderloh U."/>
            <person name="Dunning-Hotopp J.C."/>
        </authorList>
    </citation>
    <scope>NUCLEOTIDE SEQUENCE [LARGE SCALE GENOMIC DNA]</scope>
    <source>
        <strain evidence="1 2">ApWI1</strain>
    </source>
</reference>
<sequence length="40" mass="4870">MLWWQHPMGVENWLHRLEHMHLDMSCIGYCKIGYLYCGCN</sequence>
<organism evidence="1 2">
    <name type="scientific">Anaplasma phagocytophilum str. ApWI1</name>
    <dbReference type="NCBI Taxonomy" id="1359155"/>
    <lineage>
        <taxon>Bacteria</taxon>
        <taxon>Pseudomonadati</taxon>
        <taxon>Pseudomonadota</taxon>
        <taxon>Alphaproteobacteria</taxon>
        <taxon>Rickettsiales</taxon>
        <taxon>Anaplasmataceae</taxon>
        <taxon>Anaplasma</taxon>
        <taxon>phagocytophilum group</taxon>
    </lineage>
</organism>
<evidence type="ECO:0000313" key="2">
    <source>
        <dbReference type="Proteomes" id="UP000033622"/>
    </source>
</evidence>
<gene>
    <name evidence="1" type="ORF">APHWI1_0406</name>
</gene>
<dbReference type="Proteomes" id="UP000033622">
    <property type="component" value="Unassembled WGS sequence"/>
</dbReference>